<name>A0A1J5RFN2_9ZZZZ</name>
<organism evidence="1">
    <name type="scientific">mine drainage metagenome</name>
    <dbReference type="NCBI Taxonomy" id="410659"/>
    <lineage>
        <taxon>unclassified sequences</taxon>
        <taxon>metagenomes</taxon>
        <taxon>ecological metagenomes</taxon>
    </lineage>
</organism>
<reference evidence="1" key="1">
    <citation type="submission" date="2016-10" db="EMBL/GenBank/DDBJ databases">
        <title>Sequence of Gallionella enrichment culture.</title>
        <authorList>
            <person name="Poehlein A."/>
            <person name="Muehling M."/>
            <person name="Daniel R."/>
        </authorList>
    </citation>
    <scope>NUCLEOTIDE SEQUENCE</scope>
</reference>
<dbReference type="EMBL" id="MLJW01000191">
    <property type="protein sequence ID" value="OIQ94186.1"/>
    <property type="molecule type" value="Genomic_DNA"/>
</dbReference>
<comment type="caution">
    <text evidence="1">The sequence shown here is derived from an EMBL/GenBank/DDBJ whole genome shotgun (WGS) entry which is preliminary data.</text>
</comment>
<sequence>METRHDQNLPLAAALPALSGSAWAAQATQSPFDMAKFDALKKDVVRHFKVQYQSTLIVFKGGREVGRSTGDTSRRSIAALLKRAI</sequence>
<evidence type="ECO:0000313" key="1">
    <source>
        <dbReference type="EMBL" id="OIQ94186.1"/>
    </source>
</evidence>
<protein>
    <submittedName>
        <fullName evidence="1">Uncharacterized protein</fullName>
    </submittedName>
</protein>
<dbReference type="InterPro" id="IPR036249">
    <property type="entry name" value="Thioredoxin-like_sf"/>
</dbReference>
<gene>
    <name evidence="1" type="ORF">GALL_238150</name>
</gene>
<proteinExistence type="predicted"/>
<accession>A0A1J5RFN2</accession>
<dbReference type="AlphaFoldDB" id="A0A1J5RFN2"/>
<dbReference type="SUPFAM" id="SSF52833">
    <property type="entry name" value="Thioredoxin-like"/>
    <property type="match status" value="1"/>
</dbReference>